<feature type="transmembrane region" description="Helical" evidence="1">
    <location>
        <begin position="164"/>
        <end position="180"/>
    </location>
</feature>
<dbReference type="EMBL" id="CP036287">
    <property type="protein sequence ID" value="QDU68703.1"/>
    <property type="molecule type" value="Genomic_DNA"/>
</dbReference>
<feature type="transmembrane region" description="Helical" evidence="1">
    <location>
        <begin position="274"/>
        <end position="294"/>
    </location>
</feature>
<sequence>MPTFEQLLQGVPTGDALIWASILPFLLGLFLVALALRRTAPGGSTAWGASLALLGAWIAIHIAVWGPPPMPPVMAYDWLIVGVPLAALAALWTAANRDRRKLGLAIQVVAAVTLAGLTLWPRLRVAGWGPWENTWRSAVLGGAILVAWLGALRGAARRPARESLGLQLATASCAAIAVGMSGTQNMAQAAGGVAACLAGALLASMRQADGAGRLALGSAPIAAAAVGGLLLNGHLFAYVELRVFLLCLAPLLLAPAGALLWPNKRGLIADALRVLVLAAPALLGAALAVMTFQAEAATDGSAGYY</sequence>
<feature type="transmembrane region" description="Helical" evidence="1">
    <location>
        <begin position="102"/>
        <end position="123"/>
    </location>
</feature>
<keyword evidence="1" id="KW-0472">Membrane</keyword>
<feature type="transmembrane region" description="Helical" evidence="1">
    <location>
        <begin position="135"/>
        <end position="152"/>
    </location>
</feature>
<dbReference type="AlphaFoldDB" id="A0A518BP44"/>
<feature type="transmembrane region" description="Helical" evidence="1">
    <location>
        <begin position="16"/>
        <end position="36"/>
    </location>
</feature>
<feature type="transmembrane region" description="Helical" evidence="1">
    <location>
        <begin position="215"/>
        <end position="237"/>
    </location>
</feature>
<reference evidence="2 3" key="1">
    <citation type="submission" date="2019-02" db="EMBL/GenBank/DDBJ databases">
        <title>Deep-cultivation of Planctomycetes and their phenomic and genomic characterization uncovers novel biology.</title>
        <authorList>
            <person name="Wiegand S."/>
            <person name="Jogler M."/>
            <person name="Boedeker C."/>
            <person name="Pinto D."/>
            <person name="Vollmers J."/>
            <person name="Rivas-Marin E."/>
            <person name="Kohn T."/>
            <person name="Peeters S.H."/>
            <person name="Heuer A."/>
            <person name="Rast P."/>
            <person name="Oberbeckmann S."/>
            <person name="Bunk B."/>
            <person name="Jeske O."/>
            <person name="Meyerdierks A."/>
            <person name="Storesund J.E."/>
            <person name="Kallscheuer N."/>
            <person name="Luecker S."/>
            <person name="Lage O.M."/>
            <person name="Pohl T."/>
            <person name="Merkel B.J."/>
            <person name="Hornburger P."/>
            <person name="Mueller R.-W."/>
            <person name="Bruemmer F."/>
            <person name="Labrenz M."/>
            <person name="Spormann A.M."/>
            <person name="Op den Camp H."/>
            <person name="Overmann J."/>
            <person name="Amann R."/>
            <person name="Jetten M.S.M."/>
            <person name="Mascher T."/>
            <person name="Medema M.H."/>
            <person name="Devos D.P."/>
            <person name="Kaster A.-K."/>
            <person name="Ovreas L."/>
            <person name="Rohde M."/>
            <person name="Galperin M.Y."/>
            <person name="Jogler C."/>
        </authorList>
    </citation>
    <scope>NUCLEOTIDE SEQUENCE [LARGE SCALE GENOMIC DNA]</scope>
    <source>
        <strain evidence="2 3">Pla133</strain>
    </source>
</reference>
<evidence type="ECO:0000313" key="2">
    <source>
        <dbReference type="EMBL" id="QDU68703.1"/>
    </source>
</evidence>
<protein>
    <submittedName>
        <fullName evidence="2">Uncharacterized protein</fullName>
    </submittedName>
</protein>
<keyword evidence="1" id="KW-0812">Transmembrane</keyword>
<name>A0A518BP44_9BACT</name>
<evidence type="ECO:0000313" key="3">
    <source>
        <dbReference type="Proteomes" id="UP000316921"/>
    </source>
</evidence>
<feature type="transmembrane region" description="Helical" evidence="1">
    <location>
        <begin position="243"/>
        <end position="262"/>
    </location>
</feature>
<dbReference type="KEGG" id="pbap:Pla133_38060"/>
<dbReference type="RefSeq" id="WP_145067940.1">
    <property type="nucleotide sequence ID" value="NZ_CP036287.1"/>
</dbReference>
<proteinExistence type="predicted"/>
<gene>
    <name evidence="2" type="ORF">Pla133_38060</name>
</gene>
<dbReference type="Proteomes" id="UP000316921">
    <property type="component" value="Chromosome"/>
</dbReference>
<organism evidence="2 3">
    <name type="scientific">Engelhardtia mirabilis</name>
    <dbReference type="NCBI Taxonomy" id="2528011"/>
    <lineage>
        <taxon>Bacteria</taxon>
        <taxon>Pseudomonadati</taxon>
        <taxon>Planctomycetota</taxon>
        <taxon>Planctomycetia</taxon>
        <taxon>Planctomycetia incertae sedis</taxon>
        <taxon>Engelhardtia</taxon>
    </lineage>
</organism>
<accession>A0A518BP44</accession>
<feature type="transmembrane region" description="Helical" evidence="1">
    <location>
        <begin position="78"/>
        <end position="95"/>
    </location>
</feature>
<feature type="transmembrane region" description="Helical" evidence="1">
    <location>
        <begin position="48"/>
        <end position="66"/>
    </location>
</feature>
<feature type="transmembrane region" description="Helical" evidence="1">
    <location>
        <begin position="186"/>
        <end position="203"/>
    </location>
</feature>
<evidence type="ECO:0000256" key="1">
    <source>
        <dbReference type="SAM" id="Phobius"/>
    </source>
</evidence>
<keyword evidence="1" id="KW-1133">Transmembrane helix</keyword>
<keyword evidence="3" id="KW-1185">Reference proteome</keyword>